<organism evidence="2 3">
    <name type="scientific">Actinophytocola xanthii</name>
    <dbReference type="NCBI Taxonomy" id="1912961"/>
    <lineage>
        <taxon>Bacteria</taxon>
        <taxon>Bacillati</taxon>
        <taxon>Actinomycetota</taxon>
        <taxon>Actinomycetes</taxon>
        <taxon>Pseudonocardiales</taxon>
        <taxon>Pseudonocardiaceae</taxon>
    </lineage>
</organism>
<reference evidence="2 3" key="1">
    <citation type="submission" date="2016-12" db="EMBL/GenBank/DDBJ databases">
        <title>The draft genome sequence of Actinophytocola sp. 11-183.</title>
        <authorList>
            <person name="Wang W."/>
            <person name="Yuan L."/>
        </authorList>
    </citation>
    <scope>NUCLEOTIDE SEQUENCE [LARGE SCALE GENOMIC DNA]</scope>
    <source>
        <strain evidence="2 3">11-183</strain>
    </source>
</reference>
<proteinExistence type="predicted"/>
<sequence>MRRSILAGALTLAAALTGVTLTSAPAAAAPLQDTITGDRATVRDAPARLVLANARAGDPAEVTASCGEWVRVRVTPRHAMSTPVGWVLRGHLARASRPGGLDGVPRRCGTDGTRWRDWVGAINAPFRSLRQVDGRWRRVTFGTGVALAATPDCVPSLNYTRHAGTPDVVDPAQRVSGLDMSAVSYRYVTTDGSVALVSAPRPGADHGVWGFVPSSCVLPKGSRPTVYFDEPVVQLADLSGLEGGVGYPDATIRARGCTAALPSPSHPRFGYWPDPLPENRPACPV</sequence>
<dbReference type="OrthoDB" id="3669124at2"/>
<keyword evidence="3" id="KW-1185">Reference proteome</keyword>
<protein>
    <recommendedName>
        <fullName evidence="4">SH3b domain-containing protein</fullName>
    </recommendedName>
</protein>
<dbReference type="STRING" id="1912961.BU204_28220"/>
<comment type="caution">
    <text evidence="2">The sequence shown here is derived from an EMBL/GenBank/DDBJ whole genome shotgun (WGS) entry which is preliminary data.</text>
</comment>
<keyword evidence="1" id="KW-0732">Signal</keyword>
<feature type="chain" id="PRO_5038633599" description="SH3b domain-containing protein" evidence="1">
    <location>
        <begin position="29"/>
        <end position="285"/>
    </location>
</feature>
<dbReference type="RefSeq" id="WP_075128800.1">
    <property type="nucleotide sequence ID" value="NZ_MSIE01000058.1"/>
</dbReference>
<evidence type="ECO:0000313" key="2">
    <source>
        <dbReference type="EMBL" id="OLF13264.1"/>
    </source>
</evidence>
<dbReference type="AlphaFoldDB" id="A0A1Q8CFY7"/>
<dbReference type="Proteomes" id="UP000185596">
    <property type="component" value="Unassembled WGS sequence"/>
</dbReference>
<accession>A0A1Q8CFY7</accession>
<name>A0A1Q8CFY7_9PSEU</name>
<feature type="signal peptide" evidence="1">
    <location>
        <begin position="1"/>
        <end position="28"/>
    </location>
</feature>
<evidence type="ECO:0000313" key="3">
    <source>
        <dbReference type="Proteomes" id="UP000185596"/>
    </source>
</evidence>
<dbReference type="EMBL" id="MSIE01000058">
    <property type="protein sequence ID" value="OLF13264.1"/>
    <property type="molecule type" value="Genomic_DNA"/>
</dbReference>
<evidence type="ECO:0000256" key="1">
    <source>
        <dbReference type="SAM" id="SignalP"/>
    </source>
</evidence>
<evidence type="ECO:0008006" key="4">
    <source>
        <dbReference type="Google" id="ProtNLM"/>
    </source>
</evidence>
<gene>
    <name evidence="2" type="ORF">BU204_28220</name>
</gene>